<proteinExistence type="predicted"/>
<reference evidence="1 2" key="1">
    <citation type="submission" date="2014-02" db="EMBL/GenBank/DDBJ databases">
        <title>The genome sequence of Colletotrichum simmondsii CBS122122.</title>
        <authorList>
            <person name="Baroncelli R."/>
            <person name="Thon M.R."/>
        </authorList>
    </citation>
    <scope>NUCLEOTIDE SEQUENCE [LARGE SCALE GENOMIC DNA]</scope>
    <source>
        <strain evidence="1 2">CBS122122</strain>
    </source>
</reference>
<sequence length="104" mass="11238">MAMAGLPIQSGVYPGLVRTGPMFRRLKTISLLEKLAIDVGTESSHVTLGYTDRNSKKNVLVDISDPGAPVESNGRDFPGVTSLLDDNRYGGCSHHLENTCRSSF</sequence>
<gene>
    <name evidence="1" type="ORF">CSIM01_00879</name>
</gene>
<evidence type="ECO:0000313" key="2">
    <source>
        <dbReference type="Proteomes" id="UP000070328"/>
    </source>
</evidence>
<comment type="caution">
    <text evidence="1">The sequence shown here is derived from an EMBL/GenBank/DDBJ whole genome shotgun (WGS) entry which is preliminary data.</text>
</comment>
<accession>A0A135S2P0</accession>
<organism evidence="1 2">
    <name type="scientific">Colletotrichum simmondsii</name>
    <dbReference type="NCBI Taxonomy" id="703756"/>
    <lineage>
        <taxon>Eukaryota</taxon>
        <taxon>Fungi</taxon>
        <taxon>Dikarya</taxon>
        <taxon>Ascomycota</taxon>
        <taxon>Pezizomycotina</taxon>
        <taxon>Sordariomycetes</taxon>
        <taxon>Hypocreomycetidae</taxon>
        <taxon>Glomerellales</taxon>
        <taxon>Glomerellaceae</taxon>
        <taxon>Colletotrichum</taxon>
        <taxon>Colletotrichum acutatum species complex</taxon>
    </lineage>
</organism>
<dbReference type="EMBL" id="JFBX01000728">
    <property type="protein sequence ID" value="KXH30165.1"/>
    <property type="molecule type" value="Genomic_DNA"/>
</dbReference>
<dbReference type="AlphaFoldDB" id="A0A135S2P0"/>
<name>A0A135S2P0_9PEZI</name>
<dbReference type="Proteomes" id="UP000070328">
    <property type="component" value="Unassembled WGS sequence"/>
</dbReference>
<protein>
    <submittedName>
        <fullName evidence="1">Uncharacterized protein</fullName>
    </submittedName>
</protein>
<keyword evidence="2" id="KW-1185">Reference proteome</keyword>
<evidence type="ECO:0000313" key="1">
    <source>
        <dbReference type="EMBL" id="KXH30165.1"/>
    </source>
</evidence>